<dbReference type="AlphaFoldDB" id="A0A915YGQ1"/>
<keyword evidence="1" id="KW-0472">Membrane</keyword>
<evidence type="ECO:0000313" key="2">
    <source>
        <dbReference type="EMBL" id="BDS12727.1"/>
    </source>
</evidence>
<accession>A0A915YGQ1</accession>
<dbReference type="EMBL" id="AP026867">
    <property type="protein sequence ID" value="BDS12727.1"/>
    <property type="molecule type" value="Genomic_DNA"/>
</dbReference>
<evidence type="ECO:0000313" key="3">
    <source>
        <dbReference type="Proteomes" id="UP001060919"/>
    </source>
</evidence>
<feature type="transmembrane region" description="Helical" evidence="1">
    <location>
        <begin position="122"/>
        <end position="141"/>
    </location>
</feature>
<keyword evidence="1" id="KW-0812">Transmembrane</keyword>
<protein>
    <submittedName>
        <fullName evidence="2">Uncharacterized protein</fullName>
    </submittedName>
</protein>
<sequence>MNLTPEETICQIDSPINIVSEQLWGILKSDKNLISEKKSLNSFKFKSRETYEWNFPLVLSKYEGSISLSKNKNSTIVISKINIQSATKNILTFFVMLSILFTPIILYGLVNPESMGVEKETSLLRLIYLMIMILIPISIYLKLKLFKKLGISTEQYVMTKLNSILKEEK</sequence>
<keyword evidence="1" id="KW-1133">Transmembrane helix</keyword>
<dbReference type="Proteomes" id="UP001060919">
    <property type="component" value="Chromosome"/>
</dbReference>
<organism evidence="2 3">
    <name type="scientific">Aureispira anguillae</name>
    <dbReference type="NCBI Taxonomy" id="2864201"/>
    <lineage>
        <taxon>Bacteria</taxon>
        <taxon>Pseudomonadati</taxon>
        <taxon>Bacteroidota</taxon>
        <taxon>Saprospiria</taxon>
        <taxon>Saprospirales</taxon>
        <taxon>Saprospiraceae</taxon>
        <taxon>Aureispira</taxon>
    </lineage>
</organism>
<dbReference type="KEGG" id="aup:AsAng_0034520"/>
<dbReference type="RefSeq" id="WP_264788085.1">
    <property type="nucleotide sequence ID" value="NZ_AP026867.1"/>
</dbReference>
<evidence type="ECO:0000256" key="1">
    <source>
        <dbReference type="SAM" id="Phobius"/>
    </source>
</evidence>
<reference evidence="2" key="1">
    <citation type="submission" date="2022-09" db="EMBL/GenBank/DDBJ databases">
        <title>Aureispira anguillicida sp. nov., isolated from Leptocephalus of Japanese eel Anguilla japonica.</title>
        <authorList>
            <person name="Yuasa K."/>
            <person name="Mekata T."/>
            <person name="Ikunari K."/>
        </authorList>
    </citation>
    <scope>NUCLEOTIDE SEQUENCE</scope>
    <source>
        <strain evidence="2">EL160426</strain>
    </source>
</reference>
<name>A0A915YGQ1_9BACT</name>
<gene>
    <name evidence="2" type="ORF">AsAng_0034520</name>
</gene>
<feature type="transmembrane region" description="Helical" evidence="1">
    <location>
        <begin position="90"/>
        <end position="110"/>
    </location>
</feature>
<keyword evidence="3" id="KW-1185">Reference proteome</keyword>
<proteinExistence type="predicted"/>